<evidence type="ECO:0000313" key="6">
    <source>
        <dbReference type="Proteomes" id="UP000033750"/>
    </source>
</evidence>
<keyword evidence="1" id="KW-0175">Coiled coil</keyword>
<evidence type="ECO:0000256" key="1">
    <source>
        <dbReference type="SAM" id="Coils"/>
    </source>
</evidence>
<feature type="compositionally biased region" description="Low complexity" evidence="2">
    <location>
        <begin position="28"/>
        <end position="46"/>
    </location>
</feature>
<evidence type="ECO:0000256" key="3">
    <source>
        <dbReference type="SAM" id="Phobius"/>
    </source>
</evidence>
<dbReference type="AlphaFoldDB" id="A0A0F5H1Z9"/>
<comment type="caution">
    <text evidence="5">The sequence shown here is derived from an EMBL/GenBank/DDBJ whole genome shotgun (WGS) entry which is preliminary data.</text>
</comment>
<feature type="coiled-coil region" evidence="1">
    <location>
        <begin position="222"/>
        <end position="270"/>
    </location>
</feature>
<reference evidence="5 6" key="1">
    <citation type="submission" date="2015-03" db="EMBL/GenBank/DDBJ databases">
        <title>Genome sequence of Mycoplasma meleagridis strain ATCC 25294.</title>
        <authorList>
            <person name="Yacoub E."/>
            <person name="Blanchard A."/>
            <person name="Sirand-Pugnet P."/>
            <person name="Mardassi B.B.A."/>
        </authorList>
    </citation>
    <scope>NUCLEOTIDE SEQUENCE [LARGE SCALE GENOMIC DNA]</scope>
    <source>
        <strain evidence="5 6">ATCC 25294</strain>
    </source>
</reference>
<evidence type="ECO:0000313" key="5">
    <source>
        <dbReference type="EMBL" id="KKB26867.1"/>
    </source>
</evidence>
<keyword evidence="3" id="KW-1133">Transmembrane helix</keyword>
<organism evidence="5 6">
    <name type="scientific">Mycoplasmopsis meleagridis ATCC 25294</name>
    <dbReference type="NCBI Taxonomy" id="1264554"/>
    <lineage>
        <taxon>Bacteria</taxon>
        <taxon>Bacillati</taxon>
        <taxon>Mycoplasmatota</taxon>
        <taxon>Mycoplasmoidales</taxon>
        <taxon>Metamycoplasmataceae</taxon>
        <taxon>Mycoplasmopsis</taxon>
    </lineage>
</organism>
<feature type="transmembrane region" description="Helical" evidence="3">
    <location>
        <begin position="284"/>
        <end position="308"/>
    </location>
</feature>
<evidence type="ECO:0000256" key="4">
    <source>
        <dbReference type="SAM" id="SignalP"/>
    </source>
</evidence>
<keyword evidence="3" id="KW-0812">Transmembrane</keyword>
<sequence length="317" mass="35945">MKKKYIFILPSLFSTITLPFVASQISASSANNSSTNNDNNSSQNEEISAEENIKKLESFLKTSLASNKAKMIETVNNITQKLSEIYIISGISLSFLGSKTNESYLNASESLANRIMTNIDSKDYEEAVNNILQLTDFVNSLNKDYNSVKEIYDLFNSLKEEIKVQIVSKAQNIYETVKNEYQKRNQENNLLIEPPIQLLANSYAREITSLNNSLIDAKNPEINNLKQTLNENTNELDNLNSSLEKQKEQIKTFNDEINEKNLKIQKLKNEKETNISINKRNKSALIATSSLTALLFVAALSLVSYLIFKKKILFKKK</sequence>
<protein>
    <submittedName>
        <fullName evidence="5">Uncharacterized protein</fullName>
    </submittedName>
</protein>
<name>A0A0F5H1Z9_9BACT</name>
<feature type="chain" id="PRO_5002486848" evidence="4">
    <location>
        <begin position="23"/>
        <end position="317"/>
    </location>
</feature>
<keyword evidence="6" id="KW-1185">Reference proteome</keyword>
<feature type="region of interest" description="Disordered" evidence="2">
    <location>
        <begin position="28"/>
        <end position="48"/>
    </location>
</feature>
<evidence type="ECO:0000256" key="2">
    <source>
        <dbReference type="SAM" id="MobiDB-lite"/>
    </source>
</evidence>
<dbReference type="EMBL" id="JZXN01000015">
    <property type="protein sequence ID" value="KKB26867.1"/>
    <property type="molecule type" value="Genomic_DNA"/>
</dbReference>
<keyword evidence="3" id="KW-0472">Membrane</keyword>
<proteinExistence type="predicted"/>
<feature type="signal peptide" evidence="4">
    <location>
        <begin position="1"/>
        <end position="22"/>
    </location>
</feature>
<keyword evidence="4" id="KW-0732">Signal</keyword>
<dbReference type="PATRIC" id="fig|1264554.4.peg.389"/>
<dbReference type="RefSeq" id="WP_046096873.1">
    <property type="nucleotide sequence ID" value="NZ_JZXN01000015.1"/>
</dbReference>
<gene>
    <name evidence="5" type="ORF">MMELEA_04430</name>
</gene>
<accession>A0A0F5H1Z9</accession>
<dbReference type="Proteomes" id="UP000033750">
    <property type="component" value="Unassembled WGS sequence"/>
</dbReference>